<protein>
    <submittedName>
        <fullName evidence="2">Lignin beta-ether hydrolase</fullName>
    </submittedName>
</protein>
<dbReference type="InterPro" id="IPR054416">
    <property type="entry name" value="GST_UstS-like_C"/>
</dbReference>
<dbReference type="InterPro" id="IPR004045">
    <property type="entry name" value="Glutathione_S-Trfase_N"/>
</dbReference>
<dbReference type="PANTHER" id="PTHR43968">
    <property type="match status" value="1"/>
</dbReference>
<dbReference type="GO" id="GO:0005737">
    <property type="term" value="C:cytoplasm"/>
    <property type="evidence" value="ECO:0007669"/>
    <property type="project" value="TreeGrafter"/>
</dbReference>
<dbReference type="SUPFAM" id="SSF47616">
    <property type="entry name" value="GST C-terminal domain-like"/>
    <property type="match status" value="1"/>
</dbReference>
<dbReference type="InterPro" id="IPR050983">
    <property type="entry name" value="GST_Omega/HSP26"/>
</dbReference>
<gene>
    <name evidence="2" type="ORF">MNBD_ALPHA03-2068</name>
</gene>
<dbReference type="Gene3D" id="1.20.1050.10">
    <property type="match status" value="1"/>
</dbReference>
<accession>A0A3B1B1T2</accession>
<feature type="domain" description="GST N-terminal" evidence="1">
    <location>
        <begin position="6"/>
        <end position="82"/>
    </location>
</feature>
<keyword evidence="2" id="KW-0378">Hydrolase</keyword>
<proteinExistence type="predicted"/>
<dbReference type="GO" id="GO:0006749">
    <property type="term" value="P:glutathione metabolic process"/>
    <property type="evidence" value="ECO:0007669"/>
    <property type="project" value="TreeGrafter"/>
</dbReference>
<dbReference type="InterPro" id="IPR036282">
    <property type="entry name" value="Glutathione-S-Trfase_C_sf"/>
</dbReference>
<organism evidence="2">
    <name type="scientific">hydrothermal vent metagenome</name>
    <dbReference type="NCBI Taxonomy" id="652676"/>
    <lineage>
        <taxon>unclassified sequences</taxon>
        <taxon>metagenomes</taxon>
        <taxon>ecological metagenomes</taxon>
    </lineage>
</organism>
<sequence>MKLYELVGKDKTQGFSPYVWRARMALAHKGLKVEMVPLTFSEISELAGANAKTVPILEHNGGFITDSWDIAVFLEDNFPDKPSLFGGNAGKAYANFFNFVSFYNLIVPLFQALVYDIFKELNESDQDYFRASREARLGKSLEEAHKNQLQNLDIFRKQLWPYNMTLKSQEFLSGDEPAYVDYIMYGLFQWAKGVSAIEIVNEDDQLYRWRAKMDDLYDGLGQVIKARP</sequence>
<dbReference type="InterPro" id="IPR036249">
    <property type="entry name" value="Thioredoxin-like_sf"/>
</dbReference>
<dbReference type="Gene3D" id="3.40.30.10">
    <property type="entry name" value="Glutaredoxin"/>
    <property type="match status" value="1"/>
</dbReference>
<dbReference type="GO" id="GO:0004364">
    <property type="term" value="F:glutathione transferase activity"/>
    <property type="evidence" value="ECO:0007669"/>
    <property type="project" value="TreeGrafter"/>
</dbReference>
<dbReference type="Pfam" id="PF22041">
    <property type="entry name" value="GST_C_7"/>
    <property type="match status" value="1"/>
</dbReference>
<dbReference type="PROSITE" id="PS50404">
    <property type="entry name" value="GST_NTER"/>
    <property type="match status" value="1"/>
</dbReference>
<dbReference type="GO" id="GO:0045174">
    <property type="term" value="F:glutathione dehydrogenase (ascorbate) activity"/>
    <property type="evidence" value="ECO:0007669"/>
    <property type="project" value="TreeGrafter"/>
</dbReference>
<dbReference type="PANTHER" id="PTHR43968:SF6">
    <property type="entry name" value="GLUTATHIONE S-TRANSFERASE OMEGA"/>
    <property type="match status" value="1"/>
</dbReference>
<dbReference type="Pfam" id="PF13417">
    <property type="entry name" value="GST_N_3"/>
    <property type="match status" value="1"/>
</dbReference>
<dbReference type="GO" id="GO:0016787">
    <property type="term" value="F:hydrolase activity"/>
    <property type="evidence" value="ECO:0007669"/>
    <property type="project" value="UniProtKB-KW"/>
</dbReference>
<evidence type="ECO:0000259" key="1">
    <source>
        <dbReference type="PROSITE" id="PS50404"/>
    </source>
</evidence>
<name>A0A3B1B1T2_9ZZZZ</name>
<dbReference type="SUPFAM" id="SSF52833">
    <property type="entry name" value="Thioredoxin-like"/>
    <property type="match status" value="1"/>
</dbReference>
<reference evidence="2" key="1">
    <citation type="submission" date="2018-06" db="EMBL/GenBank/DDBJ databases">
        <authorList>
            <person name="Zhirakovskaya E."/>
        </authorList>
    </citation>
    <scope>NUCLEOTIDE SEQUENCE</scope>
</reference>
<dbReference type="AlphaFoldDB" id="A0A3B1B1T2"/>
<dbReference type="EMBL" id="UOFW01000232">
    <property type="protein sequence ID" value="VAX08051.1"/>
    <property type="molecule type" value="Genomic_DNA"/>
</dbReference>
<evidence type="ECO:0000313" key="2">
    <source>
        <dbReference type="EMBL" id="VAX08051.1"/>
    </source>
</evidence>